<dbReference type="Gene3D" id="1.25.40.10">
    <property type="entry name" value="Tetratricopeptide repeat domain"/>
    <property type="match status" value="2"/>
</dbReference>
<dbReference type="Gene3D" id="3.40.50.150">
    <property type="entry name" value="Vaccinia Virus protein VP39"/>
    <property type="match status" value="1"/>
</dbReference>
<gene>
    <name evidence="1" type="ORF">KFE25_007346</name>
</gene>
<dbReference type="SUPFAM" id="SSF81901">
    <property type="entry name" value="HCP-like"/>
    <property type="match status" value="2"/>
</dbReference>
<dbReference type="InterPro" id="IPR029063">
    <property type="entry name" value="SAM-dependent_MTases_sf"/>
</dbReference>
<evidence type="ECO:0000313" key="2">
    <source>
        <dbReference type="Proteomes" id="UP000751190"/>
    </source>
</evidence>
<proteinExistence type="predicted"/>
<dbReference type="Proteomes" id="UP000751190">
    <property type="component" value="Unassembled WGS sequence"/>
</dbReference>
<reference evidence="1" key="1">
    <citation type="submission" date="2021-05" db="EMBL/GenBank/DDBJ databases">
        <title>The genome of the haptophyte Pavlova lutheri (Diacronema luteri, Pavlovales) - a model for lipid biosynthesis in eukaryotic algae.</title>
        <authorList>
            <person name="Hulatt C.J."/>
            <person name="Posewitz M.C."/>
        </authorList>
    </citation>
    <scope>NUCLEOTIDE SEQUENCE</scope>
    <source>
        <strain evidence="1">NIVA-4/92</strain>
    </source>
</reference>
<dbReference type="SMART" id="SM00671">
    <property type="entry name" value="SEL1"/>
    <property type="match status" value="5"/>
</dbReference>
<dbReference type="InterPro" id="IPR011990">
    <property type="entry name" value="TPR-like_helical_dom_sf"/>
</dbReference>
<evidence type="ECO:0000313" key="1">
    <source>
        <dbReference type="EMBL" id="KAG8468828.1"/>
    </source>
</evidence>
<organism evidence="1 2">
    <name type="scientific">Diacronema lutheri</name>
    <name type="common">Unicellular marine alga</name>
    <name type="synonym">Monochrysis lutheri</name>
    <dbReference type="NCBI Taxonomy" id="2081491"/>
    <lineage>
        <taxon>Eukaryota</taxon>
        <taxon>Haptista</taxon>
        <taxon>Haptophyta</taxon>
        <taxon>Pavlovophyceae</taxon>
        <taxon>Pavlovales</taxon>
        <taxon>Pavlovaceae</taxon>
        <taxon>Diacronema</taxon>
    </lineage>
</organism>
<dbReference type="Pfam" id="PF08238">
    <property type="entry name" value="Sel1"/>
    <property type="match status" value="6"/>
</dbReference>
<dbReference type="PANTHER" id="PTHR45011">
    <property type="entry name" value="DAP3-BINDING CELL DEATH ENHANCER 1"/>
    <property type="match status" value="1"/>
</dbReference>
<keyword evidence="2" id="KW-1185">Reference proteome</keyword>
<dbReference type="InterPro" id="IPR052748">
    <property type="entry name" value="ISR_Activator"/>
</dbReference>
<protein>
    <submittedName>
        <fullName evidence="1">Uncharacterized protein</fullName>
    </submittedName>
</protein>
<dbReference type="EMBL" id="JAGTXO010000003">
    <property type="protein sequence ID" value="KAG8468828.1"/>
    <property type="molecule type" value="Genomic_DNA"/>
</dbReference>
<sequence>MPQDQAEAVRLYRLAAEQKHADAQYNLGLCYHMGEGVPQDWAEAARLFRLAAEQKHADAQYSLGDCSEAVRLYRLAAEQKHADAQFNLGICYHKGEGVPQDQAEAARLFRLAAEQKYASAQVNLGNCFYTGKGVPQDQAEAARLFRLAAEQNHASAQFNLGLCYERGEGVPQDQAEAARLYRLAVRQRSMLAGGGVIRLRALHLGSPRVVPETIMQWTRADGGARAAASTGAAAALCALALGCCAPARLARGSTFAGALAAAAACVALCAAARARWRLDVSTFAKPYAMWSALPFALAPWAAPERTDEVRALMIGLGGGSLVHFWRALVPRIELDVVELSPNVIAAAAHHFDVHETSAAGPGAAGRLTLHCADGAAFVADAPAGTYRLVMCDLDVGALVESCADFRAALRPDGVLVVNMFLELTGARRLLLLGRALQALLANFAEVHIARTSPKNTQFLAFPTPSSLDRAAVAAAAVALCARAHLPFDLGALVAASDSYAIRRV</sequence>
<comment type="caution">
    <text evidence="1">The sequence shown here is derived from an EMBL/GenBank/DDBJ whole genome shotgun (WGS) entry which is preliminary data.</text>
</comment>
<dbReference type="PANTHER" id="PTHR45011:SF1">
    <property type="entry name" value="DAP3-BINDING CELL DEATH ENHANCER 1"/>
    <property type="match status" value="1"/>
</dbReference>
<dbReference type="SUPFAM" id="SSF53335">
    <property type="entry name" value="S-adenosyl-L-methionine-dependent methyltransferases"/>
    <property type="match status" value="1"/>
</dbReference>
<dbReference type="InterPro" id="IPR006597">
    <property type="entry name" value="Sel1-like"/>
</dbReference>
<name>A0A8J5XJD0_DIALT</name>
<dbReference type="OrthoDB" id="10618777at2759"/>
<dbReference type="AlphaFoldDB" id="A0A8J5XJD0"/>
<accession>A0A8J5XJD0</accession>